<dbReference type="InterPro" id="IPR011701">
    <property type="entry name" value="MFS"/>
</dbReference>
<feature type="transmembrane region" description="Helical" evidence="7">
    <location>
        <begin position="285"/>
        <end position="301"/>
    </location>
</feature>
<dbReference type="InterPro" id="IPR036259">
    <property type="entry name" value="MFS_trans_sf"/>
</dbReference>
<keyword evidence="2" id="KW-0813">Transport</keyword>
<dbReference type="AlphaFoldDB" id="A0A9W6GPZ3"/>
<dbReference type="PANTHER" id="PTHR23517:SF2">
    <property type="entry name" value="MULTIDRUG RESISTANCE PROTEIN MDTH"/>
    <property type="match status" value="1"/>
</dbReference>
<keyword evidence="3" id="KW-1003">Cell membrane</keyword>
<dbReference type="GO" id="GO:0022857">
    <property type="term" value="F:transmembrane transporter activity"/>
    <property type="evidence" value="ECO:0007669"/>
    <property type="project" value="InterPro"/>
</dbReference>
<feature type="transmembrane region" description="Helical" evidence="7">
    <location>
        <begin position="196"/>
        <end position="214"/>
    </location>
</feature>
<dbReference type="PANTHER" id="PTHR23517">
    <property type="entry name" value="RESISTANCE PROTEIN MDTM, PUTATIVE-RELATED-RELATED"/>
    <property type="match status" value="1"/>
</dbReference>
<keyword evidence="9" id="KW-1185">Reference proteome</keyword>
<evidence type="ECO:0000256" key="1">
    <source>
        <dbReference type="ARBA" id="ARBA00004651"/>
    </source>
</evidence>
<feature type="transmembrane region" description="Helical" evidence="7">
    <location>
        <begin position="138"/>
        <end position="157"/>
    </location>
</feature>
<sequence length="444" mass="48588">MEERKRLKINTWLFIVIYALMGVLSGVALDAMVTFLDASPATKQVAASMSVLMGVGFVGGAGLLLFIPKAGYKKILLTGPLAIGVGLYMVTSVKSLSMVFFSAALVMIGVCFFDAILPPFLSCYTTEEERPKVFSTSIWTNILGMVVGTWMGGRLIAKRFASRLNLSFGEARDLTENVSGFTPDQLSQYIGAHKDVLLMYVIVAAIGFIPILMIREKVKDYARENTSSEKKAKIDWKALSDKYIIFFLLFVALIRMGACLITPYFPVFLSRMGIDRATTSTLVSYQYFAMVIFVAVSPWIVKRIGRVLALGGLALVSIPFMMIIANGAAFGAYKVLAVGVGLFLRSGFMNASQPVQQSLPMEFVGKELRPAYSSVIFVVQGAAQFIAGGLGMKFLFSRPDGYTIAYYVTASIYIVASVILLTVFYKKYNRPQGEVQAQPSESVA</sequence>
<feature type="transmembrane region" description="Helical" evidence="7">
    <location>
        <begin position="12"/>
        <end position="33"/>
    </location>
</feature>
<feature type="transmembrane region" description="Helical" evidence="7">
    <location>
        <begin position="331"/>
        <end position="351"/>
    </location>
</feature>
<reference evidence="8" key="1">
    <citation type="submission" date="2022-12" db="EMBL/GenBank/DDBJ databases">
        <title>Reference genome sequencing for broad-spectrum identification of bacterial and archaeal isolates by mass spectrometry.</title>
        <authorList>
            <person name="Sekiguchi Y."/>
            <person name="Tourlousse D.M."/>
        </authorList>
    </citation>
    <scope>NUCLEOTIDE SEQUENCE</scope>
    <source>
        <strain evidence="8">10succ1</strain>
    </source>
</reference>
<dbReference type="InterPro" id="IPR050171">
    <property type="entry name" value="MFS_Transporters"/>
</dbReference>
<dbReference type="GO" id="GO:0005886">
    <property type="term" value="C:plasma membrane"/>
    <property type="evidence" value="ECO:0007669"/>
    <property type="project" value="UniProtKB-SubCell"/>
</dbReference>
<keyword evidence="4 7" id="KW-0812">Transmembrane</keyword>
<feature type="transmembrane region" description="Helical" evidence="7">
    <location>
        <begin position="371"/>
        <end position="392"/>
    </location>
</feature>
<feature type="transmembrane region" description="Helical" evidence="7">
    <location>
        <begin position="96"/>
        <end position="117"/>
    </location>
</feature>
<feature type="transmembrane region" description="Helical" evidence="7">
    <location>
        <begin position="243"/>
        <end position="265"/>
    </location>
</feature>
<evidence type="ECO:0000256" key="6">
    <source>
        <dbReference type="ARBA" id="ARBA00023136"/>
    </source>
</evidence>
<accession>A0A9W6GPZ3</accession>
<evidence type="ECO:0008006" key="10">
    <source>
        <dbReference type="Google" id="ProtNLM"/>
    </source>
</evidence>
<keyword evidence="5 7" id="KW-1133">Transmembrane helix</keyword>
<dbReference type="Pfam" id="PF07690">
    <property type="entry name" value="MFS_1"/>
    <property type="match status" value="1"/>
</dbReference>
<feature type="transmembrane region" description="Helical" evidence="7">
    <location>
        <begin position="45"/>
        <end position="67"/>
    </location>
</feature>
<dbReference type="SUPFAM" id="SSF103473">
    <property type="entry name" value="MFS general substrate transporter"/>
    <property type="match status" value="1"/>
</dbReference>
<feature type="transmembrane region" description="Helical" evidence="7">
    <location>
        <begin position="404"/>
        <end position="425"/>
    </location>
</feature>
<organism evidence="8 9">
    <name type="scientific">Propionigenium maris DSM 9537</name>
    <dbReference type="NCBI Taxonomy" id="1123000"/>
    <lineage>
        <taxon>Bacteria</taxon>
        <taxon>Fusobacteriati</taxon>
        <taxon>Fusobacteriota</taxon>
        <taxon>Fusobacteriia</taxon>
        <taxon>Fusobacteriales</taxon>
        <taxon>Fusobacteriaceae</taxon>
        <taxon>Propionigenium</taxon>
    </lineage>
</organism>
<evidence type="ECO:0000256" key="4">
    <source>
        <dbReference type="ARBA" id="ARBA00022692"/>
    </source>
</evidence>
<protein>
    <recommendedName>
        <fullName evidence="10">Major Facilitator Superfamily protein</fullName>
    </recommendedName>
</protein>
<gene>
    <name evidence="8" type="ORF">PM10SUCC1_38890</name>
</gene>
<keyword evidence="6 7" id="KW-0472">Membrane</keyword>
<evidence type="ECO:0000256" key="2">
    <source>
        <dbReference type="ARBA" id="ARBA00022448"/>
    </source>
</evidence>
<evidence type="ECO:0000256" key="3">
    <source>
        <dbReference type="ARBA" id="ARBA00022475"/>
    </source>
</evidence>
<dbReference type="EMBL" id="BSDY01000054">
    <property type="protein sequence ID" value="GLI58375.1"/>
    <property type="molecule type" value="Genomic_DNA"/>
</dbReference>
<evidence type="ECO:0000313" key="8">
    <source>
        <dbReference type="EMBL" id="GLI58375.1"/>
    </source>
</evidence>
<dbReference type="RefSeq" id="WP_281838208.1">
    <property type="nucleotide sequence ID" value="NZ_BSDY01000054.1"/>
</dbReference>
<feature type="transmembrane region" description="Helical" evidence="7">
    <location>
        <begin position="74"/>
        <end position="90"/>
    </location>
</feature>
<dbReference type="CDD" id="cd06174">
    <property type="entry name" value="MFS"/>
    <property type="match status" value="1"/>
</dbReference>
<dbReference type="Proteomes" id="UP001144471">
    <property type="component" value="Unassembled WGS sequence"/>
</dbReference>
<proteinExistence type="predicted"/>
<dbReference type="Gene3D" id="1.20.1250.20">
    <property type="entry name" value="MFS general substrate transporter like domains"/>
    <property type="match status" value="2"/>
</dbReference>
<comment type="caution">
    <text evidence="8">The sequence shown here is derived from an EMBL/GenBank/DDBJ whole genome shotgun (WGS) entry which is preliminary data.</text>
</comment>
<evidence type="ECO:0000313" key="9">
    <source>
        <dbReference type="Proteomes" id="UP001144471"/>
    </source>
</evidence>
<comment type="subcellular location">
    <subcellularLocation>
        <location evidence="1">Cell membrane</location>
        <topology evidence="1">Multi-pass membrane protein</topology>
    </subcellularLocation>
</comment>
<evidence type="ECO:0000256" key="7">
    <source>
        <dbReference type="SAM" id="Phobius"/>
    </source>
</evidence>
<evidence type="ECO:0000256" key="5">
    <source>
        <dbReference type="ARBA" id="ARBA00022989"/>
    </source>
</evidence>
<feature type="transmembrane region" description="Helical" evidence="7">
    <location>
        <begin position="308"/>
        <end position="325"/>
    </location>
</feature>
<name>A0A9W6GPZ3_9FUSO</name>